<protein>
    <submittedName>
        <fullName evidence="1">Uncharacterized protein</fullName>
    </submittedName>
</protein>
<dbReference type="AlphaFoldDB" id="A0AAW5P0H7"/>
<dbReference type="RefSeq" id="WP_022301763.1">
    <property type="nucleotide sequence ID" value="NZ_JABFIA010000069.1"/>
</dbReference>
<gene>
    <name evidence="1" type="ORF">NXW97_21135</name>
</gene>
<name>A0AAW5P0H7_9BACE</name>
<dbReference type="Proteomes" id="UP001204548">
    <property type="component" value="Unassembled WGS sequence"/>
</dbReference>
<proteinExistence type="predicted"/>
<comment type="caution">
    <text evidence="1">The sequence shown here is derived from an EMBL/GenBank/DDBJ whole genome shotgun (WGS) entry which is preliminary data.</text>
</comment>
<sequence length="53" mass="5900">MLSVVPPKFHLTAPSFSADLTKGATLYVLAGTDIAYSESSWKTYFENIMEIKE</sequence>
<evidence type="ECO:0000313" key="1">
    <source>
        <dbReference type="EMBL" id="MCS2794468.1"/>
    </source>
</evidence>
<dbReference type="EMBL" id="JANUTS010000001">
    <property type="protein sequence ID" value="MCS2794468.1"/>
    <property type="molecule type" value="Genomic_DNA"/>
</dbReference>
<evidence type="ECO:0000313" key="2">
    <source>
        <dbReference type="Proteomes" id="UP001204548"/>
    </source>
</evidence>
<accession>A0AAW5P0H7</accession>
<reference evidence="1" key="1">
    <citation type="submission" date="2022-08" db="EMBL/GenBank/DDBJ databases">
        <title>Genome Sequencing of Bacteroides fragilis Group Isolates with Nanopore Technology.</title>
        <authorList>
            <person name="Tisza M.J."/>
            <person name="Smith D."/>
            <person name="Dekker J.P."/>
        </authorList>
    </citation>
    <scope>NUCLEOTIDE SEQUENCE</scope>
    <source>
        <strain evidence="1">BFG-351</strain>
    </source>
</reference>
<organism evidence="1 2">
    <name type="scientific">Bacteroides faecis</name>
    <dbReference type="NCBI Taxonomy" id="674529"/>
    <lineage>
        <taxon>Bacteria</taxon>
        <taxon>Pseudomonadati</taxon>
        <taxon>Bacteroidota</taxon>
        <taxon>Bacteroidia</taxon>
        <taxon>Bacteroidales</taxon>
        <taxon>Bacteroidaceae</taxon>
        <taxon>Bacteroides</taxon>
    </lineage>
</organism>